<accession>A0A1F6PFM4</accession>
<dbReference type="InterPro" id="IPR036291">
    <property type="entry name" value="NAD(P)-bd_dom_sf"/>
</dbReference>
<organism evidence="3 4">
    <name type="scientific">Candidatus Magasanikbacteria bacterium RIFOXYD2_FULL_41_14</name>
    <dbReference type="NCBI Taxonomy" id="1798709"/>
    <lineage>
        <taxon>Bacteria</taxon>
        <taxon>Candidatus Magasanikiibacteriota</taxon>
    </lineage>
</organism>
<dbReference type="STRING" id="1798709.A2538_04740"/>
<dbReference type="PANTHER" id="PTHR43000">
    <property type="entry name" value="DTDP-D-GLUCOSE 4,6-DEHYDRATASE-RELATED"/>
    <property type="match status" value="1"/>
</dbReference>
<name>A0A1F6PFM4_9BACT</name>
<evidence type="ECO:0000313" key="3">
    <source>
        <dbReference type="EMBL" id="OGH94967.1"/>
    </source>
</evidence>
<comment type="similarity">
    <text evidence="1">Belongs to the NAD(P)-dependent epimerase/dehydratase family.</text>
</comment>
<dbReference type="Proteomes" id="UP000178254">
    <property type="component" value="Unassembled WGS sequence"/>
</dbReference>
<dbReference type="Gene3D" id="3.40.50.720">
    <property type="entry name" value="NAD(P)-binding Rossmann-like Domain"/>
    <property type="match status" value="1"/>
</dbReference>
<dbReference type="InterPro" id="IPR001509">
    <property type="entry name" value="Epimerase_deHydtase"/>
</dbReference>
<evidence type="ECO:0000313" key="4">
    <source>
        <dbReference type="Proteomes" id="UP000178254"/>
    </source>
</evidence>
<feature type="domain" description="NAD-dependent epimerase/dehydratase" evidence="2">
    <location>
        <begin position="9"/>
        <end position="234"/>
    </location>
</feature>
<reference evidence="3 4" key="1">
    <citation type="journal article" date="2016" name="Nat. Commun.">
        <title>Thousands of microbial genomes shed light on interconnected biogeochemical processes in an aquifer system.</title>
        <authorList>
            <person name="Anantharaman K."/>
            <person name="Brown C.T."/>
            <person name="Hug L.A."/>
            <person name="Sharon I."/>
            <person name="Castelle C.J."/>
            <person name="Probst A.J."/>
            <person name="Thomas B.C."/>
            <person name="Singh A."/>
            <person name="Wilkins M.J."/>
            <person name="Karaoz U."/>
            <person name="Brodie E.L."/>
            <person name="Williams K.H."/>
            <person name="Hubbard S.S."/>
            <person name="Banfield J.F."/>
        </authorList>
    </citation>
    <scope>NUCLEOTIDE SEQUENCE [LARGE SCALE GENOMIC DNA]</scope>
</reference>
<proteinExistence type="inferred from homology"/>
<dbReference type="SUPFAM" id="SSF51735">
    <property type="entry name" value="NAD(P)-binding Rossmann-fold domains"/>
    <property type="match status" value="1"/>
</dbReference>
<dbReference type="EMBL" id="MFRE01000005">
    <property type="protein sequence ID" value="OGH94967.1"/>
    <property type="molecule type" value="Genomic_DNA"/>
</dbReference>
<protein>
    <recommendedName>
        <fullName evidence="2">NAD-dependent epimerase/dehydratase domain-containing protein</fullName>
    </recommendedName>
</protein>
<dbReference type="AlphaFoldDB" id="A0A1F6PFM4"/>
<sequence>MVNFSKKKILITGGAGFIGKHLIQRLQQQDVRSIRVTSRNLESDSFLNNLGLDIKVGDLKDPIFCDQITEGIDVVFHLAGQKHNYFVHSAQPANILYENNLINGNILESARHSNVSCLVMASSIVVYRGGNIKTYDEDSETILSREAPHLGYAWSKRILEILSYYYRTQYHIDIRVCRLGSAYGPFDKFNSEFAQIVPSLINKIYHGDVIEIDSRSTIKNLIYVGDIADALIKTLFVNKWFNVPVNIVDPKSRITYGNLVDMLGNILNIKPIVKEIGTVGLEKYFRSKYNFYTPRVSLDEGLRATVDYYLKHVATK</sequence>
<gene>
    <name evidence="3" type="ORF">A2538_04740</name>
</gene>
<evidence type="ECO:0000259" key="2">
    <source>
        <dbReference type="Pfam" id="PF01370"/>
    </source>
</evidence>
<comment type="caution">
    <text evidence="3">The sequence shown here is derived from an EMBL/GenBank/DDBJ whole genome shotgun (WGS) entry which is preliminary data.</text>
</comment>
<dbReference type="Pfam" id="PF01370">
    <property type="entry name" value="Epimerase"/>
    <property type="match status" value="1"/>
</dbReference>
<evidence type="ECO:0000256" key="1">
    <source>
        <dbReference type="ARBA" id="ARBA00007637"/>
    </source>
</evidence>